<protein>
    <recommendedName>
        <fullName evidence="3">HEAT repeat domain-containing protein</fullName>
    </recommendedName>
</protein>
<reference evidence="1 2" key="1">
    <citation type="submission" date="2021-04" db="EMBL/GenBank/DDBJ databases">
        <title>Genome analysis of Polyangium sp.</title>
        <authorList>
            <person name="Li Y."/>
            <person name="Wang J."/>
        </authorList>
    </citation>
    <scope>NUCLEOTIDE SEQUENCE [LARGE SCALE GENOMIC DNA]</scope>
    <source>
        <strain evidence="1 2">SDU14</strain>
    </source>
</reference>
<keyword evidence="2" id="KW-1185">Reference proteome</keyword>
<sequence>MQARRLLLKDGVQTEAVRQFAQGNWFLWNRIEPLDHQPLVYEWATPASDCRIRYVDDHRLGLKWFDVEGPRCEATIELIRRSLPVYERAEILTLCSEARTEAEGIWAAYKLAVTAGPTFDPELFGCFGDLANHRDAGVRRAAIYAMEQARWREFAGIAEPMAEDDPHEDVRARAAALVRALQ</sequence>
<dbReference type="Gene3D" id="1.25.10.10">
    <property type="entry name" value="Leucine-rich Repeat Variant"/>
    <property type="match status" value="1"/>
</dbReference>
<evidence type="ECO:0000313" key="1">
    <source>
        <dbReference type="EMBL" id="MDC3980077.1"/>
    </source>
</evidence>
<comment type="caution">
    <text evidence="1">The sequence shown here is derived from an EMBL/GenBank/DDBJ whole genome shotgun (WGS) entry which is preliminary data.</text>
</comment>
<accession>A0A9X4ARE9</accession>
<evidence type="ECO:0000313" key="2">
    <source>
        <dbReference type="Proteomes" id="UP001151081"/>
    </source>
</evidence>
<dbReference type="InterPro" id="IPR011989">
    <property type="entry name" value="ARM-like"/>
</dbReference>
<dbReference type="EMBL" id="JAGTJJ010000002">
    <property type="protein sequence ID" value="MDC3980077.1"/>
    <property type="molecule type" value="Genomic_DNA"/>
</dbReference>
<dbReference type="RefSeq" id="WP_272417108.1">
    <property type="nucleotide sequence ID" value="NZ_JAGTJJ010000002.1"/>
</dbReference>
<gene>
    <name evidence="1" type="ORF">KEG57_06195</name>
</gene>
<name>A0A9X4ARE9_9BACT</name>
<dbReference type="AlphaFoldDB" id="A0A9X4ARE9"/>
<dbReference type="Proteomes" id="UP001151081">
    <property type="component" value="Unassembled WGS sequence"/>
</dbReference>
<proteinExistence type="predicted"/>
<organism evidence="1 2">
    <name type="scientific">Polyangium jinanense</name>
    <dbReference type="NCBI Taxonomy" id="2829994"/>
    <lineage>
        <taxon>Bacteria</taxon>
        <taxon>Pseudomonadati</taxon>
        <taxon>Myxococcota</taxon>
        <taxon>Polyangia</taxon>
        <taxon>Polyangiales</taxon>
        <taxon>Polyangiaceae</taxon>
        <taxon>Polyangium</taxon>
    </lineage>
</organism>
<evidence type="ECO:0008006" key="3">
    <source>
        <dbReference type="Google" id="ProtNLM"/>
    </source>
</evidence>